<gene>
    <name evidence="2" type="ORF">JYA62_12250</name>
</gene>
<dbReference type="RefSeq" id="WP_084720241.1">
    <property type="nucleotide sequence ID" value="NZ_CAWMDY010000043.1"/>
</dbReference>
<proteinExistence type="predicted"/>
<evidence type="ECO:0000256" key="1">
    <source>
        <dbReference type="SAM" id="Phobius"/>
    </source>
</evidence>
<dbReference type="GeneID" id="99613458"/>
<dbReference type="Pfam" id="PF10617">
    <property type="entry name" value="DUF2474"/>
    <property type="match status" value="1"/>
</dbReference>
<evidence type="ECO:0000313" key="2">
    <source>
        <dbReference type="EMBL" id="MBN3578433.1"/>
    </source>
</evidence>
<accession>A0ABS3A288</accession>
<reference evidence="2 3" key="1">
    <citation type="submission" date="2021-02" db="EMBL/GenBank/DDBJ databases">
        <title>Draft Genome Sequences of 5 Vibrio neptunius Strains Isolated From of Bivalve Hatcheries.</title>
        <authorList>
            <person name="Galvis F."/>
            <person name="Barja J.L."/>
            <person name="Lemos M.L."/>
            <person name="Balado M."/>
        </authorList>
    </citation>
    <scope>NUCLEOTIDE SEQUENCE [LARGE SCALE GENOMIC DNA]</scope>
    <source>
        <strain evidence="2 3">PP-145.98</strain>
    </source>
</reference>
<dbReference type="InterPro" id="IPR018895">
    <property type="entry name" value="DUF2474"/>
</dbReference>
<organism evidence="2 3">
    <name type="scientific">Vibrio neptunius</name>
    <dbReference type="NCBI Taxonomy" id="170651"/>
    <lineage>
        <taxon>Bacteria</taxon>
        <taxon>Pseudomonadati</taxon>
        <taxon>Pseudomonadota</taxon>
        <taxon>Gammaproteobacteria</taxon>
        <taxon>Vibrionales</taxon>
        <taxon>Vibrionaceae</taxon>
        <taxon>Vibrio</taxon>
    </lineage>
</organism>
<name>A0ABS3A288_9VIBR</name>
<feature type="transmembrane region" description="Helical" evidence="1">
    <location>
        <begin position="6"/>
        <end position="29"/>
    </location>
</feature>
<dbReference type="EMBL" id="JAFHLB010000014">
    <property type="protein sequence ID" value="MBN3578433.1"/>
    <property type="molecule type" value="Genomic_DNA"/>
</dbReference>
<keyword evidence="1" id="KW-0472">Membrane</keyword>
<keyword evidence="1" id="KW-0812">Transmembrane</keyword>
<protein>
    <submittedName>
        <fullName evidence="2">DUF2474 family protein</fullName>
    </submittedName>
</protein>
<evidence type="ECO:0000313" key="3">
    <source>
        <dbReference type="Proteomes" id="UP000779070"/>
    </source>
</evidence>
<dbReference type="Proteomes" id="UP000779070">
    <property type="component" value="Unassembled WGS sequence"/>
</dbReference>
<sequence length="30" mass="3542">MKQLGWFVLIWLASVFSLAVISMSIRWVLF</sequence>
<comment type="caution">
    <text evidence="2">The sequence shown here is derived from an EMBL/GenBank/DDBJ whole genome shotgun (WGS) entry which is preliminary data.</text>
</comment>
<keyword evidence="3" id="KW-1185">Reference proteome</keyword>
<keyword evidence="1" id="KW-1133">Transmembrane helix</keyword>